<dbReference type="InterPro" id="IPR016035">
    <property type="entry name" value="Acyl_Trfase/lysoPLipase"/>
</dbReference>
<dbReference type="PANTHER" id="PTHR43775">
    <property type="entry name" value="FATTY ACID SYNTHASE"/>
    <property type="match status" value="1"/>
</dbReference>
<evidence type="ECO:0000259" key="10">
    <source>
        <dbReference type="PROSITE" id="PS50075"/>
    </source>
</evidence>
<dbReference type="InterPro" id="IPR014043">
    <property type="entry name" value="Acyl_transferase_dom"/>
</dbReference>
<dbReference type="CDD" id="cd08956">
    <property type="entry name" value="KR_3_FAS_SDR_x"/>
    <property type="match status" value="1"/>
</dbReference>
<dbReference type="SMART" id="SM00823">
    <property type="entry name" value="PKS_PP"/>
    <property type="match status" value="1"/>
</dbReference>
<dbReference type="PROSITE" id="PS00012">
    <property type="entry name" value="PHOSPHOPANTETHEINE"/>
    <property type="match status" value="1"/>
</dbReference>
<dbReference type="GO" id="GO:0017000">
    <property type="term" value="P:antibiotic biosynthetic process"/>
    <property type="evidence" value="ECO:0007669"/>
    <property type="project" value="UniProtKB-KW"/>
</dbReference>
<dbReference type="InterPro" id="IPR049551">
    <property type="entry name" value="PKS_DH_C"/>
</dbReference>
<dbReference type="InterPro" id="IPR057326">
    <property type="entry name" value="KR_dom"/>
</dbReference>
<dbReference type="Gene3D" id="3.30.70.3290">
    <property type="match status" value="1"/>
</dbReference>
<evidence type="ECO:0000256" key="8">
    <source>
        <dbReference type="PROSITE-ProRule" id="PRU01363"/>
    </source>
</evidence>
<evidence type="ECO:0000256" key="6">
    <source>
        <dbReference type="ARBA" id="ARBA00023268"/>
    </source>
</evidence>
<feature type="region of interest" description="Disordered" evidence="9">
    <location>
        <begin position="1078"/>
        <end position="1098"/>
    </location>
</feature>
<dbReference type="InterPro" id="IPR020806">
    <property type="entry name" value="PKS_PP-bd"/>
</dbReference>
<dbReference type="OrthoDB" id="9778690at2"/>
<dbReference type="PANTHER" id="PTHR43775:SF51">
    <property type="entry name" value="INACTIVE PHENOLPHTHIOCEROL SYNTHESIS POLYKETIDE SYNTHASE TYPE I PKS1-RELATED"/>
    <property type="match status" value="1"/>
</dbReference>
<dbReference type="AlphaFoldDB" id="A0A345T2K0"/>
<feature type="active site" description="Proton donor; for dehydratase activity" evidence="8">
    <location>
        <position position="552"/>
    </location>
</feature>
<dbReference type="SMART" id="SM00826">
    <property type="entry name" value="PKS_DH"/>
    <property type="match status" value="1"/>
</dbReference>
<dbReference type="SMART" id="SM00822">
    <property type="entry name" value="PKS_KR"/>
    <property type="match status" value="1"/>
</dbReference>
<dbReference type="InterPro" id="IPR049552">
    <property type="entry name" value="PKS_DH_N"/>
</dbReference>
<dbReference type="InterPro" id="IPR006162">
    <property type="entry name" value="Ppantetheine_attach_site"/>
</dbReference>
<dbReference type="InterPro" id="IPR036736">
    <property type="entry name" value="ACP-like_sf"/>
</dbReference>
<dbReference type="GO" id="GO:0004312">
    <property type="term" value="F:fatty acid synthase activity"/>
    <property type="evidence" value="ECO:0007669"/>
    <property type="project" value="TreeGrafter"/>
</dbReference>
<feature type="domain" description="PKS/mFAS DH" evidence="11">
    <location>
        <begin position="352"/>
        <end position="632"/>
    </location>
</feature>
<evidence type="ECO:0000256" key="4">
    <source>
        <dbReference type="ARBA" id="ARBA00022679"/>
    </source>
</evidence>
<keyword evidence="13" id="KW-1185">Reference proteome</keyword>
<feature type="region of interest" description="N-terminal hotdog fold" evidence="8">
    <location>
        <begin position="352"/>
        <end position="476"/>
    </location>
</feature>
<dbReference type="Pfam" id="PF00698">
    <property type="entry name" value="Acyl_transf_1"/>
    <property type="match status" value="1"/>
</dbReference>
<reference evidence="13" key="1">
    <citation type="submission" date="2018-07" db="EMBL/GenBank/DDBJ databases">
        <title>Streptacidiphilus bronchialis DSM 106435 chromosome.</title>
        <authorList>
            <person name="Batra D."/>
            <person name="Gulvik C.A."/>
        </authorList>
    </citation>
    <scope>NUCLEOTIDE SEQUENCE [LARGE SCALE GENOMIC DNA]</scope>
    <source>
        <strain evidence="13">DSM 106435</strain>
    </source>
</reference>
<dbReference type="InterPro" id="IPR050091">
    <property type="entry name" value="PKS_NRPS_Biosynth_Enz"/>
</dbReference>
<dbReference type="SMART" id="SM00827">
    <property type="entry name" value="PKS_AT"/>
    <property type="match status" value="1"/>
</dbReference>
<accession>A0A345T2K0</accession>
<keyword evidence="3" id="KW-0597">Phosphoprotein</keyword>
<keyword evidence="2" id="KW-0596">Phosphopantetheine</keyword>
<dbReference type="KEGG" id="stri:C7M71_025225"/>
<dbReference type="Pfam" id="PF00550">
    <property type="entry name" value="PP-binding"/>
    <property type="match status" value="1"/>
</dbReference>
<evidence type="ECO:0000256" key="3">
    <source>
        <dbReference type="ARBA" id="ARBA00022553"/>
    </source>
</evidence>
<evidence type="ECO:0000256" key="7">
    <source>
        <dbReference type="ARBA" id="ARBA00023315"/>
    </source>
</evidence>
<dbReference type="Pfam" id="PF21089">
    <property type="entry name" value="PKS_DH_N"/>
    <property type="match status" value="1"/>
</dbReference>
<dbReference type="Gene3D" id="3.40.366.10">
    <property type="entry name" value="Malonyl-Coenzyme A Acyl Carrier Protein, domain 2"/>
    <property type="match status" value="1"/>
</dbReference>
<dbReference type="SMART" id="SM01294">
    <property type="entry name" value="PKS_PP_betabranch"/>
    <property type="match status" value="1"/>
</dbReference>
<protein>
    <submittedName>
        <fullName evidence="12">SDR family NAD(P)-dependent oxidoreductase</fullName>
    </submittedName>
</protein>
<evidence type="ECO:0000259" key="11">
    <source>
        <dbReference type="PROSITE" id="PS52019"/>
    </source>
</evidence>
<dbReference type="Gene3D" id="3.40.50.720">
    <property type="entry name" value="NAD(P)-binding Rossmann-like Domain"/>
    <property type="match status" value="1"/>
</dbReference>
<dbReference type="PROSITE" id="PS50075">
    <property type="entry name" value="CARRIER"/>
    <property type="match status" value="1"/>
</dbReference>
<dbReference type="SUPFAM" id="SSF51735">
    <property type="entry name" value="NAD(P)-binding Rossmann-fold domains"/>
    <property type="match status" value="2"/>
</dbReference>
<dbReference type="GO" id="GO:0031177">
    <property type="term" value="F:phosphopantetheine binding"/>
    <property type="evidence" value="ECO:0007669"/>
    <property type="project" value="InterPro"/>
</dbReference>
<comment type="pathway">
    <text evidence="1">Antibiotic biosynthesis.</text>
</comment>
<dbReference type="Pfam" id="PF14765">
    <property type="entry name" value="PS-DH"/>
    <property type="match status" value="1"/>
</dbReference>
<sequence>MYAAAFDEVCAAFGPYLERSLREVVFEETGLLDRTAYTQPALFAVETALVRLLAEFGVRPDAVLGHSIGAVAAAHAAGVLTLSDAVALVAARSRLMDALPAEGAMLSFRAGEEQVAVALDGHQARASVAAVNGPLATVVSGDEDAVLAVAARLSAQEVKAKRLKVSHAFHSPLMDPMLDDFRTALAGLSFAPPAVPFVSDLTGRTTAPDETASPDYWARHVRGAVRFADGVRALHGLGTTRYLEIGPDTVLTTLVPDILAADPAVDPQQPPAGTAALLRRGRPEPAALVGALAAVHTAGGRVDWSALLGTPRPGADPAAELPTYPFQRTRHWLDAPAPAGDVTAAGLTAADHPFLGAAVELAEGAGTLFTGRLALREHPWLTGHTVAGATVLPATALLDLALHAGRTTGVPVVAALELHAPLLPHPEEAVRLQITVAPAGTDGEREIRVHARPDTAAEAPWVLYASGVLAPADGTGPSPAAGSWPPPGAEPVDPDTLYPALAAHGLAYAGAFRTVTTAWRHPDGSLSAELAAPDEGGRDADRRFAVPPAVLDAALHPWAHAGLPEDGRPTLLLPSAWRDVRLYPGTAAGPLRARVVPEDAGRAAVTLHDGTGTPLLHAAALELAEVPAERFIAAGGGDPLLVPGTAVLALPATADPVAVVGAPRLAKALAASGRPVRPYPTLRHLAADAGHPVPPSVLLPLPAGPADAPVPDRVGAATAWALAALQEWLTEERFESGRLAVLLPGAEPGTPEALAAAAVGGLVRSAATEHPGRVLLVDTDLPADDLGRLPAVGWPDDEPHVLVREGRLLAPRLGRSGPGTPGAGRAASGAFGDGTVIVSGASGALAATVVRHLAAAHGVRSLLLLSRSGTVAPGLAEELAGQGVQVLAAACDVADPHAVERALGLLPAGLPVTGVLHAAGVLDDGLVQGLTSERVDAVLRPKVGGAWALHEATRDLPLAAFVLFSSVAGVLGTAGQGAYAAANSFLDALALHRHAEGLPALSLPWGLWEGEGMGSALGAADRARIARVGIAPLPPASALTQLDAALTAGQPVAVAVRLAAPGAGGPGSGPAAALRALLPGTGAPAGRPAPTGTAATAGQDQAARLAGLDPAERGRAVLDLVRRYVGEVLGHADLGAVPVDRGLLDLGLDSLTAVELRGRLGGALGLRLPSTLLFDHPTAGALARHLEGLLTPQADLAGVVAPVLAGMAELESVLAGRAARGADDGELDLLADRLQSVLERIRAARGENATRPADRLDGVDDDELFDLIDGELGLQ</sequence>
<dbReference type="InterPro" id="IPR013968">
    <property type="entry name" value="PKS_KR"/>
</dbReference>
<keyword evidence="7" id="KW-0012">Acyltransferase</keyword>
<dbReference type="SUPFAM" id="SSF47336">
    <property type="entry name" value="ACP-like"/>
    <property type="match status" value="1"/>
</dbReference>
<evidence type="ECO:0000256" key="9">
    <source>
        <dbReference type="SAM" id="MobiDB-lite"/>
    </source>
</evidence>
<dbReference type="Gene3D" id="3.10.129.110">
    <property type="entry name" value="Polyketide synthase dehydratase"/>
    <property type="match status" value="1"/>
</dbReference>
<evidence type="ECO:0000256" key="1">
    <source>
        <dbReference type="ARBA" id="ARBA00004792"/>
    </source>
</evidence>
<evidence type="ECO:0000256" key="2">
    <source>
        <dbReference type="ARBA" id="ARBA00022450"/>
    </source>
</evidence>
<evidence type="ECO:0000313" key="13">
    <source>
        <dbReference type="Proteomes" id="UP000249340"/>
    </source>
</evidence>
<dbReference type="Pfam" id="PF08659">
    <property type="entry name" value="KR"/>
    <property type="match status" value="1"/>
</dbReference>
<evidence type="ECO:0000313" key="12">
    <source>
        <dbReference type="EMBL" id="AXI80205.1"/>
    </source>
</evidence>
<dbReference type="Proteomes" id="UP000249340">
    <property type="component" value="Chromosome"/>
</dbReference>
<dbReference type="InterPro" id="IPR016036">
    <property type="entry name" value="Malonyl_transacylase_ACP-bd"/>
</dbReference>
<dbReference type="InterPro" id="IPR020807">
    <property type="entry name" value="PKS_DH"/>
</dbReference>
<dbReference type="SUPFAM" id="SSF55048">
    <property type="entry name" value="Probable ACP-binding domain of malonyl-CoA ACP transacylase"/>
    <property type="match status" value="1"/>
</dbReference>
<dbReference type="EMBL" id="CP031264">
    <property type="protein sequence ID" value="AXI80205.1"/>
    <property type="molecule type" value="Genomic_DNA"/>
</dbReference>
<organism evidence="12 13">
    <name type="scientific">Peterkaempfera bronchialis</name>
    <dbReference type="NCBI Taxonomy" id="2126346"/>
    <lineage>
        <taxon>Bacteria</taxon>
        <taxon>Bacillati</taxon>
        <taxon>Actinomycetota</taxon>
        <taxon>Actinomycetes</taxon>
        <taxon>Kitasatosporales</taxon>
        <taxon>Streptomycetaceae</taxon>
        <taxon>Peterkaempfera</taxon>
    </lineage>
</organism>
<name>A0A345T2K0_9ACTN</name>
<dbReference type="InterPro" id="IPR001227">
    <property type="entry name" value="Ac_transferase_dom_sf"/>
</dbReference>
<feature type="active site" description="Proton acceptor; for dehydratase activity" evidence="8">
    <location>
        <position position="384"/>
    </location>
</feature>
<feature type="domain" description="Carrier" evidence="10">
    <location>
        <begin position="1115"/>
        <end position="1190"/>
    </location>
</feature>
<dbReference type="Gene3D" id="1.10.1200.10">
    <property type="entry name" value="ACP-like"/>
    <property type="match status" value="1"/>
</dbReference>
<dbReference type="SUPFAM" id="SSF52151">
    <property type="entry name" value="FabD/lysophospholipase-like"/>
    <property type="match status" value="1"/>
</dbReference>
<keyword evidence="5" id="KW-0045">Antibiotic biosynthesis</keyword>
<evidence type="ECO:0000256" key="5">
    <source>
        <dbReference type="ARBA" id="ARBA00023194"/>
    </source>
</evidence>
<dbReference type="InterPro" id="IPR049900">
    <property type="entry name" value="PKS_mFAS_DH"/>
</dbReference>
<dbReference type="PROSITE" id="PS52019">
    <property type="entry name" value="PKS_MFAS_DH"/>
    <property type="match status" value="1"/>
</dbReference>
<feature type="region of interest" description="C-terminal hotdog fold" evidence="8">
    <location>
        <begin position="489"/>
        <end position="632"/>
    </location>
</feature>
<gene>
    <name evidence="12" type="ORF">C7M71_025225</name>
</gene>
<proteinExistence type="predicted"/>
<keyword evidence="4" id="KW-0808">Transferase</keyword>
<dbReference type="InterPro" id="IPR036291">
    <property type="entry name" value="NAD(P)-bd_dom_sf"/>
</dbReference>
<dbReference type="InterPro" id="IPR009081">
    <property type="entry name" value="PP-bd_ACP"/>
</dbReference>
<dbReference type="GO" id="GO:0006633">
    <property type="term" value="P:fatty acid biosynthetic process"/>
    <property type="evidence" value="ECO:0007669"/>
    <property type="project" value="TreeGrafter"/>
</dbReference>
<keyword evidence="6" id="KW-0511">Multifunctional enzyme</keyword>
<dbReference type="InterPro" id="IPR042104">
    <property type="entry name" value="PKS_dehydratase_sf"/>
</dbReference>